<sequence length="360" mass="40995">MGSSRPQPFSKEFPLVSIPKKVVVLPDAGPKNPFQYQLVAYLEGCGLDVRKAPSRRFGAVVSAVFRHRPDVLYFDWVQSFILGKTLLVTLLRCLVFVLEISYVTYIRRIPVVHTLHNVQNHAKRWLRLERTVYGWFLRRCDKIRVYSETTRRKIARFYKLDPGRILVIQDVPYHHYYPNQVSRREGRTELGIPDDAVVFLFLGLVKPYKGLEDLIAAFLRLEGEATYLVIAGASDQQSYGESLRRQVAGHPRIVYHNFFIDPGKVQYYYQAADAVVLPFKNVEHSGSVDLALSFGKPVITVNTPLLNGLLAHQRELLFNHPGELPGCLAAAPRFDLAAIGKANFRVVDGANYKNLILLFR</sequence>
<evidence type="ECO:0000256" key="1">
    <source>
        <dbReference type="ARBA" id="ARBA00022679"/>
    </source>
</evidence>
<dbReference type="Pfam" id="PF13439">
    <property type="entry name" value="Glyco_transf_4"/>
    <property type="match status" value="1"/>
</dbReference>
<accession>A0A6J4JMK2</accession>
<dbReference type="SUPFAM" id="SSF53756">
    <property type="entry name" value="UDP-Glycosyltransferase/glycogen phosphorylase"/>
    <property type="match status" value="1"/>
</dbReference>
<dbReference type="InterPro" id="IPR028098">
    <property type="entry name" value="Glyco_trans_4-like_N"/>
</dbReference>
<dbReference type="GO" id="GO:0016757">
    <property type="term" value="F:glycosyltransferase activity"/>
    <property type="evidence" value="ECO:0007669"/>
    <property type="project" value="InterPro"/>
</dbReference>
<dbReference type="EMBL" id="CADCTQ010000324">
    <property type="protein sequence ID" value="CAA9282438.1"/>
    <property type="molecule type" value="Genomic_DNA"/>
</dbReference>
<evidence type="ECO:0000259" key="2">
    <source>
        <dbReference type="Pfam" id="PF00534"/>
    </source>
</evidence>
<evidence type="ECO:0000259" key="3">
    <source>
        <dbReference type="Pfam" id="PF13439"/>
    </source>
</evidence>
<organism evidence="4">
    <name type="scientific">uncultured Cytophagales bacterium</name>
    <dbReference type="NCBI Taxonomy" id="158755"/>
    <lineage>
        <taxon>Bacteria</taxon>
        <taxon>Pseudomonadati</taxon>
        <taxon>Bacteroidota</taxon>
        <taxon>Sphingobacteriia</taxon>
        <taxon>Sphingobacteriales</taxon>
        <taxon>environmental samples</taxon>
    </lineage>
</organism>
<evidence type="ECO:0000313" key="4">
    <source>
        <dbReference type="EMBL" id="CAA9282438.1"/>
    </source>
</evidence>
<protein>
    <recommendedName>
        <fullName evidence="5">Glycosyltransferase</fullName>
    </recommendedName>
</protein>
<feature type="domain" description="Glycosyltransferase subfamily 4-like N-terminal" evidence="3">
    <location>
        <begin position="98"/>
        <end position="168"/>
    </location>
</feature>
<dbReference type="PANTHER" id="PTHR46401">
    <property type="entry name" value="GLYCOSYLTRANSFERASE WBBK-RELATED"/>
    <property type="match status" value="1"/>
</dbReference>
<dbReference type="AlphaFoldDB" id="A0A6J4JMK2"/>
<dbReference type="InterPro" id="IPR001296">
    <property type="entry name" value="Glyco_trans_1"/>
</dbReference>
<proteinExistence type="predicted"/>
<feature type="domain" description="Glycosyl transferase family 1" evidence="2">
    <location>
        <begin position="183"/>
        <end position="312"/>
    </location>
</feature>
<dbReference type="Gene3D" id="3.40.50.2000">
    <property type="entry name" value="Glycogen Phosphorylase B"/>
    <property type="match status" value="2"/>
</dbReference>
<dbReference type="PANTHER" id="PTHR46401:SF2">
    <property type="entry name" value="GLYCOSYLTRANSFERASE WBBK-RELATED"/>
    <property type="match status" value="1"/>
</dbReference>
<gene>
    <name evidence="4" type="ORF">AVDCRST_MAG56-4887</name>
</gene>
<dbReference type="Pfam" id="PF00534">
    <property type="entry name" value="Glycos_transf_1"/>
    <property type="match status" value="1"/>
</dbReference>
<dbReference type="GO" id="GO:0009103">
    <property type="term" value="P:lipopolysaccharide biosynthetic process"/>
    <property type="evidence" value="ECO:0007669"/>
    <property type="project" value="TreeGrafter"/>
</dbReference>
<reference evidence="4" key="1">
    <citation type="submission" date="2020-02" db="EMBL/GenBank/DDBJ databases">
        <authorList>
            <person name="Meier V. D."/>
        </authorList>
    </citation>
    <scope>NUCLEOTIDE SEQUENCE</scope>
    <source>
        <strain evidence="4">AVDCRST_MAG56</strain>
    </source>
</reference>
<evidence type="ECO:0008006" key="5">
    <source>
        <dbReference type="Google" id="ProtNLM"/>
    </source>
</evidence>
<name>A0A6J4JMK2_9SPHI</name>
<keyword evidence="1" id="KW-0808">Transferase</keyword>